<dbReference type="Proteomes" id="UP000244722">
    <property type="component" value="Unassembled WGS sequence"/>
</dbReference>
<sequence>MASNSDMNEVELHNSLHIVSDKPELEINSQLSRSAAFQECSDLIHVVAEVKPYTATHGNITKVWKQVLERLQQLGWFKGKKTSYIRARLDSLLKLKDLNPEDCTGEGPERKFGLNSHGLIRLAGIMEKVVWEINEFESNKNNQTEAWRNALIQEESRGMIIRQIAMEGMQDESGRVVAQNLQSSEIEEENAGGEDPLENEEPYQATHSIPGQGENGQIFIDPQWKRKYQRKQNLEEERRPRGRPRKLQRTASGSI</sequence>
<accession>A0A2T6ZB66</accession>
<feature type="region of interest" description="Disordered" evidence="1">
    <location>
        <begin position="185"/>
        <end position="255"/>
    </location>
</feature>
<evidence type="ECO:0000313" key="2">
    <source>
        <dbReference type="EMBL" id="PUU72731.1"/>
    </source>
</evidence>
<organism evidence="2 3">
    <name type="scientific">Tuber borchii</name>
    <name type="common">White truffle</name>
    <dbReference type="NCBI Taxonomy" id="42251"/>
    <lineage>
        <taxon>Eukaryota</taxon>
        <taxon>Fungi</taxon>
        <taxon>Dikarya</taxon>
        <taxon>Ascomycota</taxon>
        <taxon>Pezizomycotina</taxon>
        <taxon>Pezizomycetes</taxon>
        <taxon>Pezizales</taxon>
        <taxon>Tuberaceae</taxon>
        <taxon>Tuber</taxon>
    </lineage>
</organism>
<dbReference type="EMBL" id="NESQ01000474">
    <property type="protein sequence ID" value="PUU72731.1"/>
    <property type="molecule type" value="Genomic_DNA"/>
</dbReference>
<keyword evidence="3" id="KW-1185">Reference proteome</keyword>
<dbReference type="AlphaFoldDB" id="A0A2T6ZB66"/>
<name>A0A2T6ZB66_TUBBO</name>
<protein>
    <submittedName>
        <fullName evidence="2">Uncharacterized protein</fullName>
    </submittedName>
</protein>
<proteinExistence type="predicted"/>
<feature type="compositionally biased region" description="Acidic residues" evidence="1">
    <location>
        <begin position="185"/>
        <end position="201"/>
    </location>
</feature>
<reference evidence="2 3" key="1">
    <citation type="submission" date="2017-04" db="EMBL/GenBank/DDBJ databases">
        <title>Draft genome sequence of Tuber borchii Vittad., a whitish edible truffle.</title>
        <authorList>
            <consortium name="DOE Joint Genome Institute"/>
            <person name="Murat C."/>
            <person name="Kuo A."/>
            <person name="Barry K.W."/>
            <person name="Clum A."/>
            <person name="Dockter R.B."/>
            <person name="Fauchery L."/>
            <person name="Iotti M."/>
            <person name="Kohler A."/>
            <person name="Labutti K."/>
            <person name="Lindquist E.A."/>
            <person name="Lipzen A."/>
            <person name="Ohm R.A."/>
            <person name="Wang M."/>
            <person name="Grigoriev I.V."/>
            <person name="Zambonelli A."/>
            <person name="Martin F.M."/>
        </authorList>
    </citation>
    <scope>NUCLEOTIDE SEQUENCE [LARGE SCALE GENOMIC DNA]</scope>
    <source>
        <strain evidence="2 3">Tbo3840</strain>
    </source>
</reference>
<evidence type="ECO:0000313" key="3">
    <source>
        <dbReference type="Proteomes" id="UP000244722"/>
    </source>
</evidence>
<gene>
    <name evidence="2" type="ORF">B9Z19DRAFT_1136837</name>
</gene>
<comment type="caution">
    <text evidence="2">The sequence shown here is derived from an EMBL/GenBank/DDBJ whole genome shotgun (WGS) entry which is preliminary data.</text>
</comment>
<evidence type="ECO:0000256" key="1">
    <source>
        <dbReference type="SAM" id="MobiDB-lite"/>
    </source>
</evidence>